<reference evidence="3" key="1">
    <citation type="submission" date="2018-02" db="EMBL/GenBank/DDBJ databases">
        <authorList>
            <person name="Clavel T."/>
            <person name="Strowig T."/>
        </authorList>
    </citation>
    <scope>NUCLEOTIDE SEQUENCE [LARGE SCALE GENOMIC DNA]</scope>
    <source>
        <strain evidence="3">DSM 100764</strain>
    </source>
</reference>
<feature type="domain" description="Sulfatase-modifying factor enzyme-like" evidence="1">
    <location>
        <begin position="49"/>
        <end position="467"/>
    </location>
</feature>
<organism evidence="2 3">
    <name type="scientific">Paramuribaculum intestinale</name>
    <dbReference type="NCBI Taxonomy" id="2094151"/>
    <lineage>
        <taxon>Bacteria</taxon>
        <taxon>Pseudomonadati</taxon>
        <taxon>Bacteroidota</taxon>
        <taxon>Bacteroidia</taxon>
        <taxon>Bacteroidales</taxon>
        <taxon>Muribaculaceae</taxon>
        <taxon>Paramuribaculum</taxon>
    </lineage>
</organism>
<name>A0A2V1IVE5_9BACT</name>
<gene>
    <name evidence="2" type="ORF">C5O25_02805</name>
</gene>
<dbReference type="Pfam" id="PF03781">
    <property type="entry name" value="FGE-sulfatase"/>
    <property type="match status" value="1"/>
</dbReference>
<dbReference type="InterPro" id="IPR016187">
    <property type="entry name" value="CTDL_fold"/>
</dbReference>
<sequence length="483" mass="55232">MTSDFRTYIAAATASIVLASCASGSRNASGGELTGVGAATWAEPAPYGMALVDRGSIKAGPQESDSLWGLRADAHGISVDAFWMDETEVTNAEYKQFVFWVRDSIIRERLADPAYGGNEEYKIDEDRDGNPVTPHLNWAKPIPWRNPDEDEQRAIESLYRTNPITGARELDDTQLNYRYEVYDQSEAVRRKYRRDPRRREYNTDRPVPTDVPVITKDTAWIDEDGEIIRRTISRALSSEYDFVNTYIVNVYPDTTAWINDFDNAYNEPYVRMYFSHGGYNDYPVVGVSWEQANAFAAWRTAFLRRSIGREGVYIEPYRLPTEAEWEYAARAGVSDNKYPWEGDLPLTEEKGCFYANFKPQEGNYVQDGHIITSRVGTYAPNDFGLYDMAGNVSEWTSTAYTESVSTIKSDLNPEYRYNAAPDDPYRLKRKIVRGGSWKDVAHNIRSDIRMWEYQNEQRSFIGFRCVRTNIGFAQGQGGNKKRK</sequence>
<comment type="caution">
    <text evidence="2">The sequence shown here is derived from an EMBL/GenBank/DDBJ whole genome shotgun (WGS) entry which is preliminary data.</text>
</comment>
<dbReference type="EMBL" id="PUBV01000004">
    <property type="protein sequence ID" value="PWB08830.1"/>
    <property type="molecule type" value="Genomic_DNA"/>
</dbReference>
<dbReference type="Proteomes" id="UP000244925">
    <property type="component" value="Unassembled WGS sequence"/>
</dbReference>
<dbReference type="SUPFAM" id="SSF56436">
    <property type="entry name" value="C-type lectin-like"/>
    <property type="match status" value="1"/>
</dbReference>
<dbReference type="AlphaFoldDB" id="A0A2V1IVE5"/>
<keyword evidence="3" id="KW-1185">Reference proteome</keyword>
<evidence type="ECO:0000259" key="1">
    <source>
        <dbReference type="Pfam" id="PF03781"/>
    </source>
</evidence>
<dbReference type="GO" id="GO:0120147">
    <property type="term" value="F:formylglycine-generating oxidase activity"/>
    <property type="evidence" value="ECO:0007669"/>
    <property type="project" value="TreeGrafter"/>
</dbReference>
<evidence type="ECO:0000313" key="2">
    <source>
        <dbReference type="EMBL" id="PWB08830.1"/>
    </source>
</evidence>
<evidence type="ECO:0000313" key="3">
    <source>
        <dbReference type="Proteomes" id="UP000244925"/>
    </source>
</evidence>
<accession>A0A2V1IVE5</accession>
<dbReference type="GeneID" id="93424515"/>
<dbReference type="InterPro" id="IPR042095">
    <property type="entry name" value="SUMF_sf"/>
</dbReference>
<dbReference type="PANTHER" id="PTHR23150:SF19">
    <property type="entry name" value="FORMYLGLYCINE-GENERATING ENZYME"/>
    <property type="match status" value="1"/>
</dbReference>
<protein>
    <submittedName>
        <fullName evidence="2">Gliding motility-associated lipoprotein GldK</fullName>
    </submittedName>
</protein>
<dbReference type="InterPro" id="IPR005532">
    <property type="entry name" value="SUMF_dom"/>
</dbReference>
<keyword evidence="2" id="KW-0449">Lipoprotein</keyword>
<dbReference type="Gene3D" id="3.90.1580.10">
    <property type="entry name" value="paralog of FGE (formylglycine-generating enzyme)"/>
    <property type="match status" value="2"/>
</dbReference>
<proteinExistence type="predicted"/>
<dbReference type="RefSeq" id="WP_107035218.1">
    <property type="nucleotide sequence ID" value="NZ_CAOMDK010000007.1"/>
</dbReference>
<dbReference type="PANTHER" id="PTHR23150">
    <property type="entry name" value="SULFATASE MODIFYING FACTOR 1, 2"/>
    <property type="match status" value="1"/>
</dbReference>
<dbReference type="PROSITE" id="PS51257">
    <property type="entry name" value="PROKAR_LIPOPROTEIN"/>
    <property type="match status" value="1"/>
</dbReference>
<dbReference type="InterPro" id="IPR051043">
    <property type="entry name" value="Sulfatase_Mod_Factor_Kinase"/>
</dbReference>